<proteinExistence type="predicted"/>
<feature type="transmembrane region" description="Helical" evidence="5">
    <location>
        <begin position="253"/>
        <end position="274"/>
    </location>
</feature>
<feature type="transmembrane region" description="Helical" evidence="5">
    <location>
        <begin position="404"/>
        <end position="421"/>
    </location>
</feature>
<feature type="domain" description="Major facilitator superfamily (MFS) profile" evidence="6">
    <location>
        <begin position="93"/>
        <end position="516"/>
    </location>
</feature>
<organism evidence="7 8">
    <name type="scientific">Larinioides sclopetarius</name>
    <dbReference type="NCBI Taxonomy" id="280406"/>
    <lineage>
        <taxon>Eukaryota</taxon>
        <taxon>Metazoa</taxon>
        <taxon>Ecdysozoa</taxon>
        <taxon>Arthropoda</taxon>
        <taxon>Chelicerata</taxon>
        <taxon>Arachnida</taxon>
        <taxon>Araneae</taxon>
        <taxon>Araneomorphae</taxon>
        <taxon>Entelegynae</taxon>
        <taxon>Araneoidea</taxon>
        <taxon>Araneidae</taxon>
        <taxon>Larinioides</taxon>
    </lineage>
</organism>
<evidence type="ECO:0000256" key="1">
    <source>
        <dbReference type="ARBA" id="ARBA00004141"/>
    </source>
</evidence>
<feature type="transmembrane region" description="Helical" evidence="5">
    <location>
        <begin position="487"/>
        <end position="511"/>
    </location>
</feature>
<dbReference type="Proteomes" id="UP001497382">
    <property type="component" value="Unassembled WGS sequence"/>
</dbReference>
<dbReference type="AlphaFoldDB" id="A0AAV1YX76"/>
<evidence type="ECO:0000256" key="2">
    <source>
        <dbReference type="ARBA" id="ARBA00022692"/>
    </source>
</evidence>
<dbReference type="InterPro" id="IPR020846">
    <property type="entry name" value="MFS_dom"/>
</dbReference>
<evidence type="ECO:0000313" key="7">
    <source>
        <dbReference type="EMBL" id="CAL1262990.1"/>
    </source>
</evidence>
<dbReference type="InterPro" id="IPR005828">
    <property type="entry name" value="MFS_sugar_transport-like"/>
</dbReference>
<dbReference type="GO" id="GO:0016020">
    <property type="term" value="C:membrane"/>
    <property type="evidence" value="ECO:0007669"/>
    <property type="project" value="UniProtKB-SubCell"/>
</dbReference>
<feature type="transmembrane region" description="Helical" evidence="5">
    <location>
        <begin position="39"/>
        <end position="56"/>
    </location>
</feature>
<dbReference type="InterPro" id="IPR036259">
    <property type="entry name" value="MFS_trans_sf"/>
</dbReference>
<protein>
    <recommendedName>
        <fullName evidence="6">Major facilitator superfamily (MFS) profile domain-containing protein</fullName>
    </recommendedName>
</protein>
<comment type="caution">
    <text evidence="7">The sequence shown here is derived from an EMBL/GenBank/DDBJ whole genome shotgun (WGS) entry which is preliminary data.</text>
</comment>
<evidence type="ECO:0000256" key="3">
    <source>
        <dbReference type="ARBA" id="ARBA00022989"/>
    </source>
</evidence>
<evidence type="ECO:0000259" key="6">
    <source>
        <dbReference type="PROSITE" id="PS50850"/>
    </source>
</evidence>
<dbReference type="PANTHER" id="PTHR24064">
    <property type="entry name" value="SOLUTE CARRIER FAMILY 22 MEMBER"/>
    <property type="match status" value="1"/>
</dbReference>
<comment type="subcellular location">
    <subcellularLocation>
        <location evidence="1">Membrane</location>
        <topology evidence="1">Multi-pass membrane protein</topology>
    </subcellularLocation>
</comment>
<keyword evidence="2 5" id="KW-0812">Transmembrane</keyword>
<name>A0AAV1YX76_9ARAC</name>
<dbReference type="Pfam" id="PF00083">
    <property type="entry name" value="Sugar_tr"/>
    <property type="match status" value="1"/>
</dbReference>
<evidence type="ECO:0000256" key="5">
    <source>
        <dbReference type="SAM" id="Phobius"/>
    </source>
</evidence>
<feature type="transmembrane region" description="Helical" evidence="5">
    <location>
        <begin position="427"/>
        <end position="449"/>
    </location>
</feature>
<dbReference type="EMBL" id="CAXIEN010000007">
    <property type="protein sequence ID" value="CAL1262990.1"/>
    <property type="molecule type" value="Genomic_DNA"/>
</dbReference>
<dbReference type="GO" id="GO:0022857">
    <property type="term" value="F:transmembrane transporter activity"/>
    <property type="evidence" value="ECO:0007669"/>
    <property type="project" value="InterPro"/>
</dbReference>
<keyword evidence="3 5" id="KW-1133">Transmembrane helix</keyword>
<feature type="transmembrane region" description="Helical" evidence="5">
    <location>
        <begin position="227"/>
        <end position="247"/>
    </location>
</feature>
<evidence type="ECO:0000256" key="4">
    <source>
        <dbReference type="ARBA" id="ARBA00023136"/>
    </source>
</evidence>
<dbReference type="CDD" id="cd17317">
    <property type="entry name" value="MFS_SLC22"/>
    <property type="match status" value="1"/>
</dbReference>
<feature type="transmembrane region" description="Helical" evidence="5">
    <location>
        <begin position="346"/>
        <end position="362"/>
    </location>
</feature>
<keyword evidence="8" id="KW-1185">Reference proteome</keyword>
<accession>A0AAV1YX76</accession>
<feature type="transmembrane region" description="Helical" evidence="5">
    <location>
        <begin position="170"/>
        <end position="189"/>
    </location>
</feature>
<sequence>KPSKPQLISTEESSEKEPDIFDVVGSDGLWQRLMFSWKFCFAIPTAFHYMVMTFLAPDIDYWCSKPAAVNWTLNEWKIRGLTEDKHCYRYQDITKSYPIGNLTLPATDIVTCDSWEYDTSFYTSTVISQWDLVCGREWLASFSLSMFNIGTLISNIVIGHLADVFGRKRIIVACLTLAVSSAIFCAFSLSYTMFVVARFFTAFGLSGVFNVSYVLLLEITGPKERSFYGVAMNFGWCIGFISLPGVAWLLKDWFWIEIAITVPCILLLLTCWILPESPRWLMVKGKMKEAEKILIKAAKINGKKISNLDSELRTVMDSAQKAYKPSEASKGFIDLVSSPGLWRNTLNIWFLWFVNSFTYYGLSYSTNALAGDPFVNFALSGVVEIPGCIITSFAIHYLGRKKPLAFTMIFGGIACLFIYVLPEDPWWLSIAVSMIGKCSVTIAVNTSYISTAEIFPTVVRNAGLGSASFFSRLGAVLAPFVKELGQATYPVVPQIVFGVLGCFSGALVFLLPETKDLNVPETLEDAANRKKSMQNDA</sequence>
<feature type="transmembrane region" description="Helical" evidence="5">
    <location>
        <begin position="138"/>
        <end position="158"/>
    </location>
</feature>
<evidence type="ECO:0000313" key="8">
    <source>
        <dbReference type="Proteomes" id="UP001497382"/>
    </source>
</evidence>
<dbReference type="Gene3D" id="1.20.1250.20">
    <property type="entry name" value="MFS general substrate transporter like domains"/>
    <property type="match status" value="1"/>
</dbReference>
<gene>
    <name evidence="7" type="ORF">LARSCL_LOCUS1310</name>
</gene>
<dbReference type="SUPFAM" id="SSF103473">
    <property type="entry name" value="MFS general substrate transporter"/>
    <property type="match status" value="1"/>
</dbReference>
<keyword evidence="4 5" id="KW-0472">Membrane</keyword>
<feature type="transmembrane region" description="Helical" evidence="5">
    <location>
        <begin position="374"/>
        <end position="397"/>
    </location>
</feature>
<feature type="transmembrane region" description="Helical" evidence="5">
    <location>
        <begin position="461"/>
        <end position="481"/>
    </location>
</feature>
<feature type="non-terminal residue" evidence="7">
    <location>
        <position position="1"/>
    </location>
</feature>
<reference evidence="7 8" key="1">
    <citation type="submission" date="2024-04" db="EMBL/GenBank/DDBJ databases">
        <authorList>
            <person name="Rising A."/>
            <person name="Reimegard J."/>
            <person name="Sonavane S."/>
            <person name="Akerstrom W."/>
            <person name="Nylinder S."/>
            <person name="Hedman E."/>
            <person name="Kallberg Y."/>
        </authorList>
    </citation>
    <scope>NUCLEOTIDE SEQUENCE [LARGE SCALE GENOMIC DNA]</scope>
</reference>
<feature type="transmembrane region" description="Helical" evidence="5">
    <location>
        <begin position="195"/>
        <end position="215"/>
    </location>
</feature>
<dbReference type="PROSITE" id="PS50850">
    <property type="entry name" value="MFS"/>
    <property type="match status" value="1"/>
</dbReference>